<keyword evidence="4" id="KW-1185">Reference proteome</keyword>
<keyword evidence="1" id="KW-0472">Membrane</keyword>
<feature type="transmembrane region" description="Helical" evidence="1">
    <location>
        <begin position="256"/>
        <end position="276"/>
    </location>
</feature>
<evidence type="ECO:0000313" key="4">
    <source>
        <dbReference type="Proteomes" id="UP000186221"/>
    </source>
</evidence>
<feature type="transmembrane region" description="Helical" evidence="1">
    <location>
        <begin position="354"/>
        <end position="372"/>
    </location>
</feature>
<dbReference type="Proteomes" id="UP000186221">
    <property type="component" value="Unassembled WGS sequence"/>
</dbReference>
<dbReference type="STRING" id="453582.SAMN05421580_102153"/>
<feature type="transmembrane region" description="Helical" evidence="1">
    <location>
        <begin position="387"/>
        <end position="406"/>
    </location>
</feature>
<feature type="transmembrane region" description="Helical" evidence="1">
    <location>
        <begin position="441"/>
        <end position="459"/>
    </location>
</feature>
<dbReference type="Pfam" id="PF00561">
    <property type="entry name" value="Abhydrolase_1"/>
    <property type="match status" value="1"/>
</dbReference>
<feature type="transmembrane region" description="Helical" evidence="1">
    <location>
        <begin position="322"/>
        <end position="342"/>
    </location>
</feature>
<dbReference type="InterPro" id="IPR000073">
    <property type="entry name" value="AB_hydrolase_1"/>
</dbReference>
<organism evidence="3 4">
    <name type="scientific">Rhodobacter aestuarii</name>
    <dbReference type="NCBI Taxonomy" id="453582"/>
    <lineage>
        <taxon>Bacteria</taxon>
        <taxon>Pseudomonadati</taxon>
        <taxon>Pseudomonadota</taxon>
        <taxon>Alphaproteobacteria</taxon>
        <taxon>Rhodobacterales</taxon>
        <taxon>Rhodobacter group</taxon>
        <taxon>Rhodobacter</taxon>
    </lineage>
</organism>
<keyword evidence="1" id="KW-0812">Transmembrane</keyword>
<evidence type="ECO:0000259" key="2">
    <source>
        <dbReference type="Pfam" id="PF00561"/>
    </source>
</evidence>
<gene>
    <name evidence="3" type="ORF">SAMN05421580_102153</name>
</gene>
<evidence type="ECO:0000256" key="1">
    <source>
        <dbReference type="SAM" id="Phobius"/>
    </source>
</evidence>
<dbReference type="GO" id="GO:0016787">
    <property type="term" value="F:hydrolase activity"/>
    <property type="evidence" value="ECO:0007669"/>
    <property type="project" value="UniProtKB-KW"/>
</dbReference>
<feature type="transmembrane region" description="Helical" evidence="1">
    <location>
        <begin position="297"/>
        <end position="316"/>
    </location>
</feature>
<feature type="transmembrane region" description="Helical" evidence="1">
    <location>
        <begin position="471"/>
        <end position="492"/>
    </location>
</feature>
<feature type="domain" description="AB hydrolase-1" evidence="2">
    <location>
        <begin position="55"/>
        <end position="194"/>
    </location>
</feature>
<dbReference type="SUPFAM" id="SSF53474">
    <property type="entry name" value="alpha/beta-Hydrolases"/>
    <property type="match status" value="1"/>
</dbReference>
<protein>
    <submittedName>
        <fullName evidence="3">Alpha/beta hydrolase fold</fullName>
    </submittedName>
</protein>
<evidence type="ECO:0000313" key="3">
    <source>
        <dbReference type="EMBL" id="SIS53914.1"/>
    </source>
</evidence>
<accession>A0A1N7JXJ0</accession>
<dbReference type="OrthoDB" id="504769at2"/>
<reference evidence="4" key="1">
    <citation type="submission" date="2017-01" db="EMBL/GenBank/DDBJ databases">
        <authorList>
            <person name="Varghese N."/>
            <person name="Submissions S."/>
        </authorList>
    </citation>
    <scope>NUCLEOTIDE SEQUENCE [LARGE SCALE GENOMIC DNA]</scope>
    <source>
        <strain evidence="4">DSM 19945</strain>
    </source>
</reference>
<dbReference type="AlphaFoldDB" id="A0A1N7JXJ0"/>
<proteinExistence type="predicted"/>
<dbReference type="Gene3D" id="3.40.50.1820">
    <property type="entry name" value="alpha/beta hydrolase"/>
    <property type="match status" value="1"/>
</dbReference>
<sequence>MTHPIRHAALGLFALILVVVSVLMLERERMGVEMTPLAVGTTPVTLYQMPGADGPAVVVAHGFAGSRQIMLGYSLRLAQAGYRVLAFDYEGQGRNPTPMRGDVTKIEGTTVYLMAETRAVVAAARALPGVEGVALLGHSMATDIIIRAAEEEAAAGTPITAVIAISSFSEAITPSAPPRLLLISGAWEGMLRDFARKAVAQVDPAAQEGDLAVVGDVERRAVVAPHVGHVGVLYSPIAITAARDWLDRAFGRTSTGAIDAMGVWIGTLLTGLVLLFHPMVALLKKGPGPREVPLKRFLLAVFVPASVTPLALLAFHTNPLPVTAISALTAHLALYGVLQIALLHGVGLRDRLHWAAAGALVLWGIGVFGFAIDRYFTNFWPSPERALLIAVLALGTLPFMLGDALVTEAGRGALWRRVLARFAVLASLGATVALGDDDRMFVIMALPVLLAFWLVHGLLARWVARRAGAPAAGLGAGLSLAWVLGVILPLLAV</sequence>
<dbReference type="EMBL" id="FTOG01000002">
    <property type="protein sequence ID" value="SIS53914.1"/>
    <property type="molecule type" value="Genomic_DNA"/>
</dbReference>
<name>A0A1N7JXJ0_9RHOB</name>
<feature type="transmembrane region" description="Helical" evidence="1">
    <location>
        <begin position="418"/>
        <end position="435"/>
    </location>
</feature>
<dbReference type="RefSeq" id="WP_076483748.1">
    <property type="nucleotide sequence ID" value="NZ_FTOG01000002.1"/>
</dbReference>
<keyword evidence="3" id="KW-0378">Hydrolase</keyword>
<keyword evidence="1" id="KW-1133">Transmembrane helix</keyword>
<dbReference type="InterPro" id="IPR029058">
    <property type="entry name" value="AB_hydrolase_fold"/>
</dbReference>